<reference evidence="2 3" key="1">
    <citation type="submission" date="2020-08" db="EMBL/GenBank/DDBJ databases">
        <title>Genomic Encyclopedia of Type Strains, Phase IV (KMG-IV): sequencing the most valuable type-strain genomes for metagenomic binning, comparative biology and taxonomic classification.</title>
        <authorList>
            <person name="Goeker M."/>
        </authorList>
    </citation>
    <scope>NUCLEOTIDE SEQUENCE [LARGE SCALE GENOMIC DNA]</scope>
    <source>
        <strain evidence="2 3">DSM 103570</strain>
    </source>
</reference>
<feature type="chain" id="PRO_5031145170" description="DUF992 domain-containing protein" evidence="1">
    <location>
        <begin position="27"/>
        <end position="174"/>
    </location>
</feature>
<dbReference type="InterPro" id="IPR009333">
    <property type="entry name" value="DUF992"/>
</dbReference>
<dbReference type="Pfam" id="PF06186">
    <property type="entry name" value="DUF992"/>
    <property type="match status" value="1"/>
</dbReference>
<sequence length="174" mass="17188">MKIAISSVALATALAVSPLAIGVASAGEVGLLGCNSDGNTGFIIGSSEDLVCDFTPADGGPVERYNATLDTFGLDIGVTGRTVMSWAVVAAGDGGYQPSALAGTYVGASADASAIVGGGANVLVGGADNSYSLQPVSIQAQEGINAAVGVTKFTLEAVAPQPVVIEKRTTIIEQ</sequence>
<proteinExistence type="predicted"/>
<evidence type="ECO:0000256" key="1">
    <source>
        <dbReference type="SAM" id="SignalP"/>
    </source>
</evidence>
<protein>
    <recommendedName>
        <fullName evidence="4">DUF992 domain-containing protein</fullName>
    </recommendedName>
</protein>
<dbReference type="RefSeq" id="WP_183210496.1">
    <property type="nucleotide sequence ID" value="NZ_JAAAMM010000005.1"/>
</dbReference>
<keyword evidence="3" id="KW-1185">Reference proteome</keyword>
<evidence type="ECO:0008006" key="4">
    <source>
        <dbReference type="Google" id="ProtNLM"/>
    </source>
</evidence>
<name>A0A7W6HHC2_9HYPH</name>
<feature type="signal peptide" evidence="1">
    <location>
        <begin position="1"/>
        <end position="26"/>
    </location>
</feature>
<gene>
    <name evidence="2" type="ORF">GGR03_004028</name>
</gene>
<comment type="caution">
    <text evidence="2">The sequence shown here is derived from an EMBL/GenBank/DDBJ whole genome shotgun (WGS) entry which is preliminary data.</text>
</comment>
<accession>A0A7W6HHC2</accession>
<evidence type="ECO:0000313" key="2">
    <source>
        <dbReference type="EMBL" id="MBB4004933.1"/>
    </source>
</evidence>
<dbReference type="EMBL" id="JACIEM010000005">
    <property type="protein sequence ID" value="MBB4004933.1"/>
    <property type="molecule type" value="Genomic_DNA"/>
</dbReference>
<dbReference type="Proteomes" id="UP000588647">
    <property type="component" value="Unassembled WGS sequence"/>
</dbReference>
<keyword evidence="1" id="KW-0732">Signal</keyword>
<evidence type="ECO:0000313" key="3">
    <source>
        <dbReference type="Proteomes" id="UP000588647"/>
    </source>
</evidence>
<organism evidence="2 3">
    <name type="scientific">Aurantimonas endophytica</name>
    <dbReference type="NCBI Taxonomy" id="1522175"/>
    <lineage>
        <taxon>Bacteria</taxon>
        <taxon>Pseudomonadati</taxon>
        <taxon>Pseudomonadota</taxon>
        <taxon>Alphaproteobacteria</taxon>
        <taxon>Hyphomicrobiales</taxon>
        <taxon>Aurantimonadaceae</taxon>
        <taxon>Aurantimonas</taxon>
    </lineage>
</organism>
<dbReference type="AlphaFoldDB" id="A0A7W6HHC2"/>